<dbReference type="InterPro" id="IPR029044">
    <property type="entry name" value="Nucleotide-diphossugar_trans"/>
</dbReference>
<dbReference type="EMBL" id="BAABAK010000003">
    <property type="protein sequence ID" value="GAA3956347.1"/>
    <property type="molecule type" value="Genomic_DNA"/>
</dbReference>
<comment type="caution">
    <text evidence="2">The sequence shown here is derived from an EMBL/GenBank/DDBJ whole genome shotgun (WGS) entry which is preliminary data.</text>
</comment>
<dbReference type="PANTHER" id="PTHR22916">
    <property type="entry name" value="GLYCOSYLTRANSFERASE"/>
    <property type="match status" value="1"/>
</dbReference>
<evidence type="ECO:0000313" key="2">
    <source>
        <dbReference type="EMBL" id="GAA3956347.1"/>
    </source>
</evidence>
<dbReference type="SUPFAM" id="SSF53448">
    <property type="entry name" value="Nucleotide-diphospho-sugar transferases"/>
    <property type="match status" value="1"/>
</dbReference>
<evidence type="ECO:0000313" key="3">
    <source>
        <dbReference type="Proteomes" id="UP001501081"/>
    </source>
</evidence>
<gene>
    <name evidence="2" type="ORF">GCM10022246_07870</name>
</gene>
<protein>
    <submittedName>
        <fullName evidence="2">Glycosyltransferase family 2 protein</fullName>
    </submittedName>
</protein>
<accession>A0ABP7NY37</accession>
<dbReference type="InterPro" id="IPR001173">
    <property type="entry name" value="Glyco_trans_2-like"/>
</dbReference>
<dbReference type="CDD" id="cd00761">
    <property type="entry name" value="Glyco_tranf_GTA_type"/>
    <property type="match status" value="1"/>
</dbReference>
<reference evidence="3" key="1">
    <citation type="journal article" date="2019" name="Int. J. Syst. Evol. Microbiol.">
        <title>The Global Catalogue of Microorganisms (GCM) 10K type strain sequencing project: providing services to taxonomists for standard genome sequencing and annotation.</title>
        <authorList>
            <consortium name="The Broad Institute Genomics Platform"/>
            <consortium name="The Broad Institute Genome Sequencing Center for Infectious Disease"/>
            <person name="Wu L."/>
            <person name="Ma J."/>
        </authorList>
    </citation>
    <scope>NUCLEOTIDE SEQUENCE [LARGE SCALE GENOMIC DNA]</scope>
    <source>
        <strain evidence="3">JCM 17338</strain>
    </source>
</reference>
<feature type="domain" description="Glycosyltransferase 2-like" evidence="1">
    <location>
        <begin position="9"/>
        <end position="128"/>
    </location>
</feature>
<keyword evidence="3" id="KW-1185">Reference proteome</keyword>
<dbReference type="PANTHER" id="PTHR22916:SF3">
    <property type="entry name" value="UDP-GLCNAC:BETAGAL BETA-1,3-N-ACETYLGLUCOSAMINYLTRANSFERASE-LIKE PROTEIN 1"/>
    <property type="match status" value="1"/>
</dbReference>
<name>A0ABP7NY37_9SPHI</name>
<sequence>MRNNSFEISVILPVYNGSRYLKESIYSVLQQDLNNFEFIVCDDCSTDDSLAIIKKISYENPGKIIILENEVNKGLFGTLNILIEKSSTNLIHLWSQDDIMKPDCLTNCKLFHNRYPFISMSYHGVEYIDNDSKQIKDIKNDGTPEIISSHLYANISIRWGCIPGNISNVTLNRFFLKKTGIFNDKMIVSGDFDLWTRLASISSIGKNNSTLIYLRIHQEQLSRSFKSIYLRVKEDIPIHSQIITMLSENDQIKALRWWNWKTQVSYYNDYIFLKRKGLPLEAKKLHNLLQQNFNLYSLFIKWLIIRILRLIKLEIGFYKKILNR</sequence>
<dbReference type="Gene3D" id="3.90.550.10">
    <property type="entry name" value="Spore Coat Polysaccharide Biosynthesis Protein SpsA, Chain A"/>
    <property type="match status" value="1"/>
</dbReference>
<organism evidence="2 3">
    <name type="scientific">Pedobacter ginsengiterrae</name>
    <dbReference type="NCBI Taxonomy" id="871696"/>
    <lineage>
        <taxon>Bacteria</taxon>
        <taxon>Pseudomonadati</taxon>
        <taxon>Bacteroidota</taxon>
        <taxon>Sphingobacteriia</taxon>
        <taxon>Sphingobacteriales</taxon>
        <taxon>Sphingobacteriaceae</taxon>
        <taxon>Pedobacter</taxon>
    </lineage>
</organism>
<proteinExistence type="predicted"/>
<dbReference type="RefSeq" id="WP_344765113.1">
    <property type="nucleotide sequence ID" value="NZ_BAABAK010000003.1"/>
</dbReference>
<dbReference type="Pfam" id="PF00535">
    <property type="entry name" value="Glycos_transf_2"/>
    <property type="match status" value="1"/>
</dbReference>
<evidence type="ECO:0000259" key="1">
    <source>
        <dbReference type="Pfam" id="PF00535"/>
    </source>
</evidence>
<dbReference type="Proteomes" id="UP001501081">
    <property type="component" value="Unassembled WGS sequence"/>
</dbReference>